<name>A0AAV1AHA7_VICFA</name>
<reference evidence="2 3" key="1">
    <citation type="submission" date="2023-01" db="EMBL/GenBank/DDBJ databases">
        <authorList>
            <person name="Kreplak J."/>
        </authorList>
    </citation>
    <scope>NUCLEOTIDE SEQUENCE [LARGE SCALE GENOMIC DNA]</scope>
</reference>
<protein>
    <submittedName>
        <fullName evidence="2">Uncharacterized protein</fullName>
    </submittedName>
</protein>
<evidence type="ECO:0000313" key="2">
    <source>
        <dbReference type="EMBL" id="CAI8608503.1"/>
    </source>
</evidence>
<feature type="region of interest" description="Disordered" evidence="1">
    <location>
        <begin position="1"/>
        <end position="40"/>
    </location>
</feature>
<gene>
    <name evidence="2" type="ORF">VFH_IV088600</name>
</gene>
<dbReference type="EMBL" id="OX451739">
    <property type="protein sequence ID" value="CAI8608503.1"/>
    <property type="molecule type" value="Genomic_DNA"/>
</dbReference>
<organism evidence="2 3">
    <name type="scientific">Vicia faba</name>
    <name type="common">Broad bean</name>
    <name type="synonym">Faba vulgaris</name>
    <dbReference type="NCBI Taxonomy" id="3906"/>
    <lineage>
        <taxon>Eukaryota</taxon>
        <taxon>Viridiplantae</taxon>
        <taxon>Streptophyta</taxon>
        <taxon>Embryophyta</taxon>
        <taxon>Tracheophyta</taxon>
        <taxon>Spermatophyta</taxon>
        <taxon>Magnoliopsida</taxon>
        <taxon>eudicotyledons</taxon>
        <taxon>Gunneridae</taxon>
        <taxon>Pentapetalae</taxon>
        <taxon>rosids</taxon>
        <taxon>fabids</taxon>
        <taxon>Fabales</taxon>
        <taxon>Fabaceae</taxon>
        <taxon>Papilionoideae</taxon>
        <taxon>50 kb inversion clade</taxon>
        <taxon>NPAAA clade</taxon>
        <taxon>Hologalegina</taxon>
        <taxon>IRL clade</taxon>
        <taxon>Fabeae</taxon>
        <taxon>Vicia</taxon>
    </lineage>
</organism>
<feature type="compositionally biased region" description="Polar residues" evidence="1">
    <location>
        <begin position="1"/>
        <end position="10"/>
    </location>
</feature>
<evidence type="ECO:0000256" key="1">
    <source>
        <dbReference type="SAM" id="MobiDB-lite"/>
    </source>
</evidence>
<dbReference type="Proteomes" id="UP001157006">
    <property type="component" value="Chromosome 4"/>
</dbReference>
<keyword evidence="3" id="KW-1185">Reference proteome</keyword>
<proteinExistence type="predicted"/>
<dbReference type="AlphaFoldDB" id="A0AAV1AHA7"/>
<accession>A0AAV1AHA7</accession>
<evidence type="ECO:0000313" key="3">
    <source>
        <dbReference type="Proteomes" id="UP001157006"/>
    </source>
</evidence>
<sequence>MQRIPSTSIATVRPPTGGDEQHVGPTHLEQPRQESAQAQDLASQLSLILLPIDKGMTLGEPMSSNQARELPEPDSVTAELIAIYQIPEFS</sequence>